<dbReference type="EMBL" id="JAQQWK010000002">
    <property type="protein sequence ID" value="KAK8051509.1"/>
    <property type="molecule type" value="Genomic_DNA"/>
</dbReference>
<dbReference type="PANTHER" id="PTHR37542">
    <property type="entry name" value="HELO DOMAIN-CONTAINING PROTEIN-RELATED"/>
    <property type="match status" value="1"/>
</dbReference>
<organism evidence="2 3">
    <name type="scientific">Apiospora rasikravindrae</name>
    <dbReference type="NCBI Taxonomy" id="990691"/>
    <lineage>
        <taxon>Eukaryota</taxon>
        <taxon>Fungi</taxon>
        <taxon>Dikarya</taxon>
        <taxon>Ascomycota</taxon>
        <taxon>Pezizomycotina</taxon>
        <taxon>Sordariomycetes</taxon>
        <taxon>Xylariomycetidae</taxon>
        <taxon>Amphisphaeriales</taxon>
        <taxon>Apiosporaceae</taxon>
        <taxon>Apiospora</taxon>
    </lineage>
</organism>
<accession>A0ABR1TXY8</accession>
<dbReference type="InterPro" id="IPR038305">
    <property type="entry name" value="HeLo_sf"/>
</dbReference>
<dbReference type="Pfam" id="PF14479">
    <property type="entry name" value="HeLo"/>
    <property type="match status" value="1"/>
</dbReference>
<reference evidence="2 3" key="1">
    <citation type="submission" date="2023-01" db="EMBL/GenBank/DDBJ databases">
        <title>Analysis of 21 Apiospora genomes using comparative genomics revels a genus with tremendous synthesis potential of carbohydrate active enzymes and secondary metabolites.</title>
        <authorList>
            <person name="Sorensen T."/>
        </authorList>
    </citation>
    <scope>NUCLEOTIDE SEQUENCE [LARGE SCALE GENOMIC DNA]</scope>
    <source>
        <strain evidence="2 3">CBS 33761</strain>
    </source>
</reference>
<comment type="caution">
    <text evidence="2">The sequence shown here is derived from an EMBL/GenBank/DDBJ whole genome shotgun (WGS) entry which is preliminary data.</text>
</comment>
<dbReference type="Gene3D" id="1.20.120.1020">
    <property type="entry name" value="Prion-inhibition and propagation, HeLo domain"/>
    <property type="match status" value="1"/>
</dbReference>
<protein>
    <recommendedName>
        <fullName evidence="1">Prion-inhibition and propagation HeLo domain-containing protein</fullName>
    </recommendedName>
</protein>
<gene>
    <name evidence="2" type="ORF">PG993_002894</name>
</gene>
<evidence type="ECO:0000313" key="2">
    <source>
        <dbReference type="EMBL" id="KAK8051509.1"/>
    </source>
</evidence>
<keyword evidence="3" id="KW-1185">Reference proteome</keyword>
<dbReference type="Proteomes" id="UP001444661">
    <property type="component" value="Unassembled WGS sequence"/>
</dbReference>
<proteinExistence type="predicted"/>
<name>A0ABR1TXY8_9PEZI</name>
<dbReference type="PANTHER" id="PTHR37542:SF3">
    <property type="entry name" value="PRION-INHIBITION AND PROPAGATION HELO DOMAIN-CONTAINING PROTEIN"/>
    <property type="match status" value="1"/>
</dbReference>
<sequence>MEATGLAVGIAGLAGLFSACIDCFELVQRGRYLGKDYDLLETKFNNQWRRLTAWGRACGFTSNEGQDKQIFQDDGVRSCVESTLLQLLILFQDGDQLNRRYGLTKAVLTEPGSAALLASADWTATRRAALSMLGRRLRELKDRVAPSSTPTGYGISKRAKWAVQDKEKFADLIQHMRDLIEDLEGMTSPLGVQERQRELIKHDIESITDISTLQSVEEARVGRVDTVADAATFQLWNVRDGLQSASGRDPDTSSHGQTSTATEVEWEIVAEPLLAQTPGDVHFQLLHRVHCDLSQTSVFFDVPDYICSEGANGEWVFLDKDRPSNSFRSFHLCGKRPLRDLEAYLAQNTQLDFVAFQEYRCNHDKHGTDLFVTIFGQSIHLASEKLCVDLRNLSNSLSTPFPPFGTMTELQFPYYWHYRLRYHDVQKESASVRAF</sequence>
<evidence type="ECO:0000259" key="1">
    <source>
        <dbReference type="Pfam" id="PF14479"/>
    </source>
</evidence>
<dbReference type="InterPro" id="IPR029498">
    <property type="entry name" value="HeLo_dom"/>
</dbReference>
<evidence type="ECO:0000313" key="3">
    <source>
        <dbReference type="Proteomes" id="UP001444661"/>
    </source>
</evidence>
<feature type="domain" description="Prion-inhibition and propagation HeLo" evidence="1">
    <location>
        <begin position="5"/>
        <end position="214"/>
    </location>
</feature>